<proteinExistence type="predicted"/>
<feature type="compositionally biased region" description="Basic and acidic residues" evidence="1">
    <location>
        <begin position="70"/>
        <end position="84"/>
    </location>
</feature>
<evidence type="ECO:0000313" key="2">
    <source>
        <dbReference type="EMBL" id="KAJ8871275.1"/>
    </source>
</evidence>
<gene>
    <name evidence="2" type="ORF">PR048_027583</name>
</gene>
<accession>A0ABQ9GGW8</accession>
<keyword evidence="3" id="KW-1185">Reference proteome</keyword>
<organism evidence="2 3">
    <name type="scientific">Dryococelus australis</name>
    <dbReference type="NCBI Taxonomy" id="614101"/>
    <lineage>
        <taxon>Eukaryota</taxon>
        <taxon>Metazoa</taxon>
        <taxon>Ecdysozoa</taxon>
        <taxon>Arthropoda</taxon>
        <taxon>Hexapoda</taxon>
        <taxon>Insecta</taxon>
        <taxon>Pterygota</taxon>
        <taxon>Neoptera</taxon>
        <taxon>Polyneoptera</taxon>
        <taxon>Phasmatodea</taxon>
        <taxon>Verophasmatodea</taxon>
        <taxon>Anareolatae</taxon>
        <taxon>Phasmatidae</taxon>
        <taxon>Eurycanthinae</taxon>
        <taxon>Dryococelus</taxon>
    </lineage>
</organism>
<comment type="caution">
    <text evidence="2">The sequence shown here is derived from an EMBL/GenBank/DDBJ whole genome shotgun (WGS) entry which is preliminary data.</text>
</comment>
<evidence type="ECO:0000256" key="1">
    <source>
        <dbReference type="SAM" id="MobiDB-lite"/>
    </source>
</evidence>
<protein>
    <submittedName>
        <fullName evidence="2">Uncharacterized protein</fullName>
    </submittedName>
</protein>
<sequence length="191" mass="20126">MSNTAAVPASEGDSQDYLNGEVCKLGSGPGEVDGNSDDRLGTKGTQKVSECSDVVSDENEDTGVGNTGRNDGEELDKVATEVDKVPPLVQIEEDIDEEKAPGSSGGNSDVIVEETPLSTGTGPRCAGLDNSTYDMHTSIEKEIYELHGVENVNLTPPKDNGAVDSVINLEHTESDKVSTTSNETDLIQILE</sequence>
<dbReference type="Proteomes" id="UP001159363">
    <property type="component" value="Chromosome 11"/>
</dbReference>
<reference evidence="2 3" key="1">
    <citation type="submission" date="2023-02" db="EMBL/GenBank/DDBJ databases">
        <title>LHISI_Scaffold_Assembly.</title>
        <authorList>
            <person name="Stuart O.P."/>
            <person name="Cleave R."/>
            <person name="Magrath M.J.L."/>
            <person name="Mikheyev A.S."/>
        </authorList>
    </citation>
    <scope>NUCLEOTIDE SEQUENCE [LARGE SCALE GENOMIC DNA]</scope>
    <source>
        <strain evidence="2">Daus_M_001</strain>
        <tissue evidence="2">Leg muscle</tissue>
    </source>
</reference>
<evidence type="ECO:0000313" key="3">
    <source>
        <dbReference type="Proteomes" id="UP001159363"/>
    </source>
</evidence>
<feature type="region of interest" description="Disordered" evidence="1">
    <location>
        <begin position="1"/>
        <end position="129"/>
    </location>
</feature>
<dbReference type="EMBL" id="JARBHB010000012">
    <property type="protein sequence ID" value="KAJ8871275.1"/>
    <property type="molecule type" value="Genomic_DNA"/>
</dbReference>
<name>A0ABQ9GGW8_9NEOP</name>